<comment type="caution">
    <text evidence="2">The sequence shown here is derived from an EMBL/GenBank/DDBJ whole genome shotgun (WGS) entry which is preliminary data.</text>
</comment>
<dbReference type="AlphaFoldDB" id="A0A822ABB2"/>
<evidence type="ECO:0000313" key="2">
    <source>
        <dbReference type="EMBL" id="CAF4993114.1"/>
    </source>
</evidence>
<organism evidence="2 3">
    <name type="scientific">Rotaria socialis</name>
    <dbReference type="NCBI Taxonomy" id="392032"/>
    <lineage>
        <taxon>Eukaryota</taxon>
        <taxon>Metazoa</taxon>
        <taxon>Spiralia</taxon>
        <taxon>Gnathifera</taxon>
        <taxon>Rotifera</taxon>
        <taxon>Eurotatoria</taxon>
        <taxon>Bdelloidea</taxon>
        <taxon>Philodinida</taxon>
        <taxon>Philodinidae</taxon>
        <taxon>Rotaria</taxon>
    </lineage>
</organism>
<keyword evidence="1" id="KW-0472">Membrane</keyword>
<gene>
    <name evidence="2" type="ORF">QYT958_LOCUS37326</name>
</gene>
<keyword evidence="1" id="KW-0812">Transmembrane</keyword>
<accession>A0A822ABB2</accession>
<evidence type="ECO:0000256" key="1">
    <source>
        <dbReference type="SAM" id="Phobius"/>
    </source>
</evidence>
<feature type="transmembrane region" description="Helical" evidence="1">
    <location>
        <begin position="17"/>
        <end position="38"/>
    </location>
</feature>
<sequence length="67" mass="7471">MAEKIRRSRVQISQGRLFISTLISILGLMLICSFRYGVLDCFKQKNSEVVSIMEITGGFGFNPVLSA</sequence>
<proteinExistence type="predicted"/>
<feature type="non-terminal residue" evidence="2">
    <location>
        <position position="1"/>
    </location>
</feature>
<keyword evidence="1" id="KW-1133">Transmembrane helix</keyword>
<evidence type="ECO:0000313" key="3">
    <source>
        <dbReference type="Proteomes" id="UP000663848"/>
    </source>
</evidence>
<dbReference type="Proteomes" id="UP000663848">
    <property type="component" value="Unassembled WGS sequence"/>
</dbReference>
<dbReference type="EMBL" id="CAJOBR010030948">
    <property type="protein sequence ID" value="CAF4993114.1"/>
    <property type="molecule type" value="Genomic_DNA"/>
</dbReference>
<name>A0A822ABB2_9BILA</name>
<protein>
    <submittedName>
        <fullName evidence="2">Uncharacterized protein</fullName>
    </submittedName>
</protein>
<reference evidence="2" key="1">
    <citation type="submission" date="2021-02" db="EMBL/GenBank/DDBJ databases">
        <authorList>
            <person name="Nowell W R."/>
        </authorList>
    </citation>
    <scope>NUCLEOTIDE SEQUENCE</scope>
</reference>